<dbReference type="GO" id="GO:0003723">
    <property type="term" value="F:RNA binding"/>
    <property type="evidence" value="ECO:0007669"/>
    <property type="project" value="UniProtKB-UniRule"/>
</dbReference>
<dbReference type="Pfam" id="PF01029">
    <property type="entry name" value="NusB"/>
    <property type="match status" value="1"/>
</dbReference>
<comment type="function">
    <text evidence="5">May act as RNA methyltransferase.</text>
</comment>
<dbReference type="FunFam" id="3.40.50.150:FF:000257">
    <property type="entry name" value="16S rRNA methyltransferase"/>
    <property type="match status" value="1"/>
</dbReference>
<evidence type="ECO:0000256" key="7">
    <source>
        <dbReference type="SAM" id="MobiDB-lite"/>
    </source>
</evidence>
<feature type="binding site" evidence="6">
    <location>
        <position position="334"/>
    </location>
    <ligand>
        <name>S-adenosyl-L-methionine</name>
        <dbReference type="ChEBI" id="CHEBI:59789"/>
    </ligand>
</feature>
<dbReference type="RefSeq" id="WP_139105669.1">
    <property type="nucleotide sequence ID" value="NZ_VDFR01000040.1"/>
</dbReference>
<keyword evidence="2 6" id="KW-0808">Transferase</keyword>
<dbReference type="PANTHER" id="PTHR22807">
    <property type="entry name" value="NOP2 YEAST -RELATED NOL1/NOP2/FMU SUN DOMAIN-CONTAINING"/>
    <property type="match status" value="1"/>
</dbReference>
<dbReference type="InterPro" id="IPR006027">
    <property type="entry name" value="NusB_RsmB_TIM44"/>
</dbReference>
<evidence type="ECO:0000256" key="6">
    <source>
        <dbReference type="PROSITE-ProRule" id="PRU01023"/>
    </source>
</evidence>
<dbReference type="PANTHER" id="PTHR22807:SF53">
    <property type="entry name" value="RIBOSOMAL RNA SMALL SUBUNIT METHYLTRANSFERASE B-RELATED"/>
    <property type="match status" value="1"/>
</dbReference>
<dbReference type="EMBL" id="VDFR01000040">
    <property type="protein sequence ID" value="TNC47928.1"/>
    <property type="molecule type" value="Genomic_DNA"/>
</dbReference>
<dbReference type="Gene3D" id="1.10.940.10">
    <property type="entry name" value="NusB-like"/>
    <property type="match status" value="1"/>
</dbReference>
<feature type="binding site" evidence="6">
    <location>
        <position position="309"/>
    </location>
    <ligand>
        <name>S-adenosyl-L-methionine</name>
        <dbReference type="ChEBI" id="CHEBI:59789"/>
    </ligand>
</feature>
<dbReference type="Pfam" id="PF01189">
    <property type="entry name" value="Methyltr_RsmB-F"/>
    <property type="match status" value="1"/>
</dbReference>
<organism evidence="9 11">
    <name type="scientific">Mumia zhuanghuii</name>
    <dbReference type="NCBI Taxonomy" id="2585211"/>
    <lineage>
        <taxon>Bacteria</taxon>
        <taxon>Bacillati</taxon>
        <taxon>Actinomycetota</taxon>
        <taxon>Actinomycetes</taxon>
        <taxon>Propionibacteriales</taxon>
        <taxon>Nocardioidaceae</taxon>
        <taxon>Mumia</taxon>
    </lineage>
</organism>
<dbReference type="SUPFAM" id="SSF48013">
    <property type="entry name" value="NusB-like"/>
    <property type="match status" value="1"/>
</dbReference>
<evidence type="ECO:0000256" key="5">
    <source>
        <dbReference type="ARBA" id="ARBA00059465"/>
    </source>
</evidence>
<evidence type="ECO:0000259" key="8">
    <source>
        <dbReference type="PROSITE" id="PS51686"/>
    </source>
</evidence>
<sequence>MAERRSRSDRPDRPDRPQRRQRVDLTRKIAWEVMRAVEEQDAYVNLLLPALLRENAVSGRDAAFTTELTHGTIRRSRTYDAVLDSLAPKGIDAPVRDILRLGTHQLLAMRVPSHAAVATSVDLTRAVIGHRPASFVNAVLRKVAGADLETWLARVAPPYESDPVGHLAVVHAHPRWVVEALQDALGAQADASELTALLEADNAAPQVTLVARPGVTEPDDLAGLEGTAGKWSPYAFTLEGGDPGAIEAVREGRAGVQDEGSQLVAIAAAGIPVEGRDARWLDLCAGPGGKAALLGALGALRGADLVANEVAPHRAELVRSAVRLLDNTEVVVHDGRTLETDEPYDRVVVDAPCTGLGALRRRPEARWRRQPSDLDGLVPLQRALLDHALDLVRVGGVVTYATCSPHLAETRGVVEAVVGAREDVELLDVTAVLPGVPHLDRSAPYAQLWPHLHGTDAMFVAAVRRVR</sequence>
<keyword evidence="3 6" id="KW-0949">S-adenosyl-L-methionine</keyword>
<dbReference type="SUPFAM" id="SSF53335">
    <property type="entry name" value="S-adenosyl-L-methionine-dependent methyltransferases"/>
    <property type="match status" value="1"/>
</dbReference>
<evidence type="ECO:0000313" key="9">
    <source>
        <dbReference type="EMBL" id="TNC44131.1"/>
    </source>
</evidence>
<dbReference type="EMBL" id="VDFR01000076">
    <property type="protein sequence ID" value="TNC44131.1"/>
    <property type="molecule type" value="Genomic_DNA"/>
</dbReference>
<dbReference type="Gene3D" id="3.40.50.150">
    <property type="entry name" value="Vaccinia Virus protein VP39"/>
    <property type="match status" value="1"/>
</dbReference>
<dbReference type="InterPro" id="IPR035926">
    <property type="entry name" value="NusB-like_sf"/>
</dbReference>
<evidence type="ECO:0000313" key="10">
    <source>
        <dbReference type="EMBL" id="TNC47928.1"/>
    </source>
</evidence>
<evidence type="ECO:0000256" key="3">
    <source>
        <dbReference type="ARBA" id="ARBA00022691"/>
    </source>
</evidence>
<gene>
    <name evidence="10" type="ORF">FHE65_08420</name>
    <name evidence="9" type="ORF">FHE65_17265</name>
</gene>
<protein>
    <submittedName>
        <fullName evidence="9">rRNA cytosine-C5-methyltransferase</fullName>
    </submittedName>
</protein>
<feature type="domain" description="SAM-dependent MTase RsmB/NOP-type" evidence="8">
    <location>
        <begin position="181"/>
        <end position="466"/>
    </location>
</feature>
<reference evidence="9 11" key="1">
    <citation type="submission" date="2019-05" db="EMBL/GenBank/DDBJ databases">
        <title>Mumia sp. nov., isolated from the intestinal contents of plateau pika (Ochotona curzoniae) in the Qinghai-Tibet plateau of China.</title>
        <authorList>
            <person name="Tian Z."/>
        </authorList>
    </citation>
    <scope>NUCLEOTIDE SEQUENCE [LARGE SCALE GENOMIC DNA]</scope>
    <source>
        <strain evidence="11">527</strain>
        <strain evidence="9">Z527</strain>
    </source>
</reference>
<feature type="active site" description="Nucleophile" evidence="6">
    <location>
        <position position="403"/>
    </location>
</feature>
<evidence type="ECO:0000256" key="1">
    <source>
        <dbReference type="ARBA" id="ARBA00022603"/>
    </source>
</evidence>
<feature type="binding site" evidence="6">
    <location>
        <position position="350"/>
    </location>
    <ligand>
        <name>S-adenosyl-L-methionine</name>
        <dbReference type="ChEBI" id="CHEBI:59789"/>
    </ligand>
</feature>
<evidence type="ECO:0000256" key="4">
    <source>
        <dbReference type="ARBA" id="ARBA00022884"/>
    </source>
</evidence>
<name>A0A5C4MN97_9ACTN</name>
<evidence type="ECO:0000313" key="11">
    <source>
        <dbReference type="Proteomes" id="UP000306740"/>
    </source>
</evidence>
<dbReference type="OrthoDB" id="9810297at2"/>
<dbReference type="InterPro" id="IPR023267">
    <property type="entry name" value="RCMT"/>
</dbReference>
<comment type="caution">
    <text evidence="9">The sequence shown here is derived from an EMBL/GenBank/DDBJ whole genome shotgun (WGS) entry which is preliminary data.</text>
</comment>
<dbReference type="InterPro" id="IPR029063">
    <property type="entry name" value="SAM-dependent_MTases_sf"/>
</dbReference>
<feature type="region of interest" description="Disordered" evidence="7">
    <location>
        <begin position="1"/>
        <end position="21"/>
    </location>
</feature>
<dbReference type="Proteomes" id="UP000306740">
    <property type="component" value="Unassembled WGS sequence"/>
</dbReference>
<dbReference type="GO" id="GO:0006355">
    <property type="term" value="P:regulation of DNA-templated transcription"/>
    <property type="evidence" value="ECO:0007669"/>
    <property type="project" value="InterPro"/>
</dbReference>
<dbReference type="PROSITE" id="PS51686">
    <property type="entry name" value="SAM_MT_RSMB_NOP"/>
    <property type="match status" value="1"/>
</dbReference>
<dbReference type="InterPro" id="IPR049560">
    <property type="entry name" value="MeTrfase_RsmB-F_NOP2_cat"/>
</dbReference>
<comment type="similarity">
    <text evidence="6">Belongs to the class I-like SAM-binding methyltransferase superfamily. RsmB/NOP family.</text>
</comment>
<evidence type="ECO:0000256" key="2">
    <source>
        <dbReference type="ARBA" id="ARBA00022679"/>
    </source>
</evidence>
<dbReference type="GO" id="GO:0001510">
    <property type="term" value="P:RNA methylation"/>
    <property type="evidence" value="ECO:0007669"/>
    <property type="project" value="InterPro"/>
</dbReference>
<accession>A0A5C4MN97</accession>
<proteinExistence type="inferred from homology"/>
<dbReference type="GO" id="GO:0008173">
    <property type="term" value="F:RNA methyltransferase activity"/>
    <property type="evidence" value="ECO:0007669"/>
    <property type="project" value="InterPro"/>
</dbReference>
<feature type="binding site" evidence="6">
    <location>
        <begin position="284"/>
        <end position="290"/>
    </location>
    <ligand>
        <name>S-adenosyl-L-methionine</name>
        <dbReference type="ChEBI" id="CHEBI:59789"/>
    </ligand>
</feature>
<keyword evidence="1 6" id="KW-0489">Methyltransferase</keyword>
<dbReference type="AlphaFoldDB" id="A0A5C4MN97"/>
<dbReference type="InterPro" id="IPR001678">
    <property type="entry name" value="MeTrfase_RsmB-F_NOP2_dom"/>
</dbReference>
<dbReference type="PRINTS" id="PR02008">
    <property type="entry name" value="RCMTFAMILY"/>
</dbReference>
<keyword evidence="4 6" id="KW-0694">RNA-binding</keyword>